<dbReference type="GO" id="GO:0000155">
    <property type="term" value="F:phosphorelay sensor kinase activity"/>
    <property type="evidence" value="ECO:0007669"/>
    <property type="project" value="InterPro"/>
</dbReference>
<evidence type="ECO:0000313" key="6">
    <source>
        <dbReference type="EMBL" id="OFW58947.1"/>
    </source>
</evidence>
<keyword evidence="1" id="KW-0808">Transferase</keyword>
<evidence type="ECO:0000259" key="5">
    <source>
        <dbReference type="Pfam" id="PF02702"/>
    </source>
</evidence>
<evidence type="ECO:0008006" key="8">
    <source>
        <dbReference type="Google" id="ProtNLM"/>
    </source>
</evidence>
<dbReference type="InterPro" id="IPR003852">
    <property type="entry name" value="Sig_transdc_His_kinase_KdpD_N"/>
</dbReference>
<dbReference type="PANTHER" id="PTHR45569:SF1">
    <property type="entry name" value="SENSOR PROTEIN KDPD"/>
    <property type="match status" value="1"/>
</dbReference>
<dbReference type="InterPro" id="IPR006016">
    <property type="entry name" value="UspA"/>
</dbReference>
<sequence>MENNAKGKLTIFLGSAAGVGKTYTMLSEAQQQLKSGVDVRVGYIESHGRADTERMIDDIPVIPRKNMEYRGASFEEMDLDAVLAVHSQLALVDEMAHTNVPGSVHRKRYQDIETILDHGIGVWTTVNIQHLESLNDLVFELTGVKIRETFPDYLLERAEEVRLIDISPEALIERLKGGKIYAPGKVEAALGNFFQKANLTALRELALREVADEVEEIASSEEQLAAPVTAERIMVCVRPETNAQRLIRRAWRMTKRLNADLVVAYIKRPLTWRREGDGEYSEEERERIKSLHDLSQLLGADFVELSSPDAASGIIAVAREKKVSQIFMGRPRTLNPLSRGRNTLLYRIMSELKEVDVHVIGEDPREEGGE</sequence>
<keyword evidence="2" id="KW-0418">Kinase</keyword>
<dbReference type="PANTHER" id="PTHR45569">
    <property type="entry name" value="SENSOR PROTEIN KDPD"/>
    <property type="match status" value="1"/>
</dbReference>
<reference evidence="6 7" key="1">
    <citation type="journal article" date="2016" name="Nat. Commun.">
        <title>Thousands of microbial genomes shed light on interconnected biogeochemical processes in an aquifer system.</title>
        <authorList>
            <person name="Anantharaman K."/>
            <person name="Brown C.T."/>
            <person name="Hug L.A."/>
            <person name="Sharon I."/>
            <person name="Castelle C.J."/>
            <person name="Probst A.J."/>
            <person name="Thomas B.C."/>
            <person name="Singh A."/>
            <person name="Wilkins M.J."/>
            <person name="Karaoz U."/>
            <person name="Brodie E.L."/>
            <person name="Williams K.H."/>
            <person name="Hubbard S.S."/>
            <person name="Banfield J.F."/>
        </authorList>
    </citation>
    <scope>NUCLEOTIDE SEQUENCE [LARGE SCALE GENOMIC DNA]</scope>
</reference>
<proteinExistence type="predicted"/>
<dbReference type="GO" id="GO:0005886">
    <property type="term" value="C:plasma membrane"/>
    <property type="evidence" value="ECO:0007669"/>
    <property type="project" value="TreeGrafter"/>
</dbReference>
<evidence type="ECO:0000256" key="1">
    <source>
        <dbReference type="ARBA" id="ARBA00022679"/>
    </source>
</evidence>
<accession>A0A1F2WPZ4</accession>
<evidence type="ECO:0000256" key="2">
    <source>
        <dbReference type="ARBA" id="ARBA00022777"/>
    </source>
</evidence>
<dbReference type="Pfam" id="PF02702">
    <property type="entry name" value="KdpD"/>
    <property type="match status" value="1"/>
</dbReference>
<dbReference type="InterPro" id="IPR027417">
    <property type="entry name" value="P-loop_NTPase"/>
</dbReference>
<dbReference type="Pfam" id="PF00582">
    <property type="entry name" value="Usp"/>
    <property type="match status" value="1"/>
</dbReference>
<dbReference type="FunFam" id="3.40.50.300:FF:000483">
    <property type="entry name" value="Sensor histidine kinase KdpD"/>
    <property type="match status" value="1"/>
</dbReference>
<name>A0A1F2WPZ4_9ACTN</name>
<dbReference type="InterPro" id="IPR014729">
    <property type="entry name" value="Rossmann-like_a/b/a_fold"/>
</dbReference>
<dbReference type="Gene3D" id="3.40.50.300">
    <property type="entry name" value="P-loop containing nucleotide triphosphate hydrolases"/>
    <property type="match status" value="1"/>
</dbReference>
<dbReference type="Proteomes" id="UP000177876">
    <property type="component" value="Unassembled WGS sequence"/>
</dbReference>
<evidence type="ECO:0000259" key="4">
    <source>
        <dbReference type="Pfam" id="PF00582"/>
    </source>
</evidence>
<dbReference type="InterPro" id="IPR052023">
    <property type="entry name" value="Histidine_kinase_KdpD"/>
</dbReference>
<protein>
    <recommendedName>
        <fullName evidence="8">Histidine kinase</fullName>
    </recommendedName>
</protein>
<dbReference type="AlphaFoldDB" id="A0A1F2WPZ4"/>
<feature type="domain" description="Signal transduction histidine kinase osmosensitive K+ channel sensor N-terminal" evidence="5">
    <location>
        <begin position="6"/>
        <end position="214"/>
    </location>
</feature>
<keyword evidence="3" id="KW-0902">Two-component regulatory system</keyword>
<dbReference type="STRING" id="1797197.A2Y75_00190"/>
<dbReference type="Gene3D" id="3.40.50.620">
    <property type="entry name" value="HUPs"/>
    <property type="match status" value="1"/>
</dbReference>
<evidence type="ECO:0000313" key="7">
    <source>
        <dbReference type="Proteomes" id="UP000177876"/>
    </source>
</evidence>
<dbReference type="GO" id="GO:0005737">
    <property type="term" value="C:cytoplasm"/>
    <property type="evidence" value="ECO:0007669"/>
    <property type="project" value="UniProtKB-ARBA"/>
</dbReference>
<gene>
    <name evidence="6" type="ORF">A2Y75_00190</name>
</gene>
<dbReference type="SUPFAM" id="SSF52402">
    <property type="entry name" value="Adenine nucleotide alpha hydrolases-like"/>
    <property type="match status" value="1"/>
</dbReference>
<feature type="domain" description="UspA" evidence="4">
    <location>
        <begin position="231"/>
        <end position="332"/>
    </location>
</feature>
<dbReference type="EMBL" id="MELK01000019">
    <property type="protein sequence ID" value="OFW58947.1"/>
    <property type="molecule type" value="Genomic_DNA"/>
</dbReference>
<evidence type="ECO:0000256" key="3">
    <source>
        <dbReference type="ARBA" id="ARBA00023012"/>
    </source>
</evidence>
<organism evidence="6 7">
    <name type="scientific">Candidatus Solincola sediminis</name>
    <dbReference type="NCBI Taxonomy" id="1797199"/>
    <lineage>
        <taxon>Bacteria</taxon>
        <taxon>Bacillati</taxon>
        <taxon>Actinomycetota</taxon>
        <taxon>Candidatus Geothermincolia</taxon>
        <taxon>Candidatus Geothermincolales</taxon>
        <taxon>Candidatus Geothermincolaceae</taxon>
        <taxon>Candidatus Solincola</taxon>
    </lineage>
</organism>
<comment type="caution">
    <text evidence="6">The sequence shown here is derived from an EMBL/GenBank/DDBJ whole genome shotgun (WGS) entry which is preliminary data.</text>
</comment>